<sequence>MLDVVRVEHGLVEGAGEDASEGEVGSGVVAVDGGGVEEAAGERVERGEGAGEGFAQVSRGSIEMVVVVRDCLGVGRVIVEVYIGDVGGTEELVDLAIDREECCIAKINGKGQSGIMRVYSVSTIANVQPQSLNPVQTLVLKMKNIKDEENVEMAYGVALPLPSSNGIQH</sequence>
<evidence type="ECO:0000313" key="1">
    <source>
        <dbReference type="EMBL" id="GER46305.1"/>
    </source>
</evidence>
<dbReference type="Proteomes" id="UP000325081">
    <property type="component" value="Unassembled WGS sequence"/>
</dbReference>
<organism evidence="1 2">
    <name type="scientific">Striga asiatica</name>
    <name type="common">Asiatic witchweed</name>
    <name type="synonym">Buchnera asiatica</name>
    <dbReference type="NCBI Taxonomy" id="4170"/>
    <lineage>
        <taxon>Eukaryota</taxon>
        <taxon>Viridiplantae</taxon>
        <taxon>Streptophyta</taxon>
        <taxon>Embryophyta</taxon>
        <taxon>Tracheophyta</taxon>
        <taxon>Spermatophyta</taxon>
        <taxon>Magnoliopsida</taxon>
        <taxon>eudicotyledons</taxon>
        <taxon>Gunneridae</taxon>
        <taxon>Pentapetalae</taxon>
        <taxon>asterids</taxon>
        <taxon>lamiids</taxon>
        <taxon>Lamiales</taxon>
        <taxon>Orobanchaceae</taxon>
        <taxon>Buchnereae</taxon>
        <taxon>Striga</taxon>
    </lineage>
</organism>
<keyword evidence="1" id="KW-0808">Transferase</keyword>
<proteinExistence type="predicted"/>
<protein>
    <submittedName>
        <fullName evidence="1">Casein kinase I</fullName>
    </submittedName>
</protein>
<name>A0A5A7QLV8_STRAF</name>
<evidence type="ECO:0000313" key="2">
    <source>
        <dbReference type="Proteomes" id="UP000325081"/>
    </source>
</evidence>
<accession>A0A5A7QLV8</accession>
<gene>
    <name evidence="1" type="ORF">STAS_23335</name>
</gene>
<keyword evidence="2" id="KW-1185">Reference proteome</keyword>
<keyword evidence="1" id="KW-0418">Kinase</keyword>
<reference evidence="2" key="1">
    <citation type="journal article" date="2019" name="Curr. Biol.">
        <title>Genome Sequence of Striga asiatica Provides Insight into the Evolution of Plant Parasitism.</title>
        <authorList>
            <person name="Yoshida S."/>
            <person name="Kim S."/>
            <person name="Wafula E.K."/>
            <person name="Tanskanen J."/>
            <person name="Kim Y.M."/>
            <person name="Honaas L."/>
            <person name="Yang Z."/>
            <person name="Spallek T."/>
            <person name="Conn C.E."/>
            <person name="Ichihashi Y."/>
            <person name="Cheong K."/>
            <person name="Cui S."/>
            <person name="Der J.P."/>
            <person name="Gundlach H."/>
            <person name="Jiao Y."/>
            <person name="Hori C."/>
            <person name="Ishida J.K."/>
            <person name="Kasahara H."/>
            <person name="Kiba T."/>
            <person name="Kim M.S."/>
            <person name="Koo N."/>
            <person name="Laohavisit A."/>
            <person name="Lee Y.H."/>
            <person name="Lumba S."/>
            <person name="McCourt P."/>
            <person name="Mortimer J.C."/>
            <person name="Mutuku J.M."/>
            <person name="Nomura T."/>
            <person name="Sasaki-Sekimoto Y."/>
            <person name="Seto Y."/>
            <person name="Wang Y."/>
            <person name="Wakatake T."/>
            <person name="Sakakibara H."/>
            <person name="Demura T."/>
            <person name="Yamaguchi S."/>
            <person name="Yoneyama K."/>
            <person name="Manabe R.I."/>
            <person name="Nelson D.C."/>
            <person name="Schulman A.H."/>
            <person name="Timko M.P."/>
            <person name="dePamphilis C.W."/>
            <person name="Choi D."/>
            <person name="Shirasu K."/>
        </authorList>
    </citation>
    <scope>NUCLEOTIDE SEQUENCE [LARGE SCALE GENOMIC DNA]</scope>
    <source>
        <strain evidence="2">cv. UVA1</strain>
    </source>
</reference>
<comment type="caution">
    <text evidence="1">The sequence shown here is derived from an EMBL/GenBank/DDBJ whole genome shotgun (WGS) entry which is preliminary data.</text>
</comment>
<dbReference type="GO" id="GO:0016301">
    <property type="term" value="F:kinase activity"/>
    <property type="evidence" value="ECO:0007669"/>
    <property type="project" value="UniProtKB-KW"/>
</dbReference>
<dbReference type="AlphaFoldDB" id="A0A5A7QLV8"/>
<dbReference type="EMBL" id="BKCP01007515">
    <property type="protein sequence ID" value="GER46305.1"/>
    <property type="molecule type" value="Genomic_DNA"/>
</dbReference>